<evidence type="ECO:0000256" key="2">
    <source>
        <dbReference type="ARBA" id="ARBA00006555"/>
    </source>
</evidence>
<comment type="caution">
    <text evidence="15">The sequence shown here is derived from an EMBL/GenBank/DDBJ whole genome shotgun (WGS) entry which is preliminary data.</text>
</comment>
<dbReference type="PANTHER" id="PTHR33446:SF8">
    <property type="entry name" value="PROTEIN TONB"/>
    <property type="match status" value="1"/>
</dbReference>
<feature type="region of interest" description="Disordered" evidence="12">
    <location>
        <begin position="210"/>
        <end position="289"/>
    </location>
</feature>
<evidence type="ECO:0000256" key="8">
    <source>
        <dbReference type="ARBA" id="ARBA00022737"/>
    </source>
</evidence>
<evidence type="ECO:0000256" key="12">
    <source>
        <dbReference type="SAM" id="MobiDB-lite"/>
    </source>
</evidence>
<keyword evidence="10 13" id="KW-1133">Transmembrane helix</keyword>
<organism evidence="15 16">
    <name type="scientific">Dokdonella fugitiva</name>
    <dbReference type="NCBI Taxonomy" id="328517"/>
    <lineage>
        <taxon>Bacteria</taxon>
        <taxon>Pseudomonadati</taxon>
        <taxon>Pseudomonadota</taxon>
        <taxon>Gammaproteobacteria</taxon>
        <taxon>Lysobacterales</taxon>
        <taxon>Rhodanobacteraceae</taxon>
        <taxon>Dokdonella</taxon>
    </lineage>
</organism>
<feature type="compositionally biased region" description="Low complexity" evidence="12">
    <location>
        <begin position="210"/>
        <end position="247"/>
    </location>
</feature>
<dbReference type="RefSeq" id="WP_182532812.1">
    <property type="nucleotide sequence ID" value="NZ_JACGXL010000008.1"/>
</dbReference>
<keyword evidence="16" id="KW-1185">Reference proteome</keyword>
<evidence type="ECO:0000256" key="10">
    <source>
        <dbReference type="ARBA" id="ARBA00022989"/>
    </source>
</evidence>
<keyword evidence="5" id="KW-1003">Cell membrane</keyword>
<evidence type="ECO:0000256" key="11">
    <source>
        <dbReference type="ARBA" id="ARBA00023136"/>
    </source>
</evidence>
<evidence type="ECO:0000313" key="16">
    <source>
        <dbReference type="Proteomes" id="UP000550401"/>
    </source>
</evidence>
<protein>
    <recommendedName>
        <fullName evidence="3">Protein TonB</fullName>
    </recommendedName>
</protein>
<evidence type="ECO:0000259" key="14">
    <source>
        <dbReference type="PROSITE" id="PS52015"/>
    </source>
</evidence>
<name>A0A839FCH5_9GAMM</name>
<evidence type="ECO:0000256" key="3">
    <source>
        <dbReference type="ARBA" id="ARBA00022362"/>
    </source>
</evidence>
<sequence length="361" mass="37448">MRKSIGEGASAPRSVAVAGKAWPRMRGLALPQIIVIVLGLALLAVAAWWFFGGGGTATTTTTTAPTQAAATGDNAAPNAEPASADLSVDQLYKEARAAMSENRMVTPAGKNALEYYLRIIAKQPDDTGAKDALRELFPFATAGVEDQINQNNFDEANRIMALLAKADPSNYTLTILRSKLDLKKKQNDRDVAQKAAQDAAAAAAATRTAQGGTAPAATEAGAAPAATAATPAAAPAEGGAAPTTRPTEVAKATPPPSAAPATPTPAAPAGESREVRVVTPPRPAYPPAAVRNRQDGWVEVEFTVGADGSIQNAHVTASEPARVFDREAVRAVQQAKFDPKLENGQAVSSTLRRRIEFKLGN</sequence>
<keyword evidence="4" id="KW-0813">Transport</keyword>
<accession>A0A839FCH5</accession>
<evidence type="ECO:0000256" key="6">
    <source>
        <dbReference type="ARBA" id="ARBA00022519"/>
    </source>
</evidence>
<comment type="similarity">
    <text evidence="2">Belongs to the TonB family.</text>
</comment>
<evidence type="ECO:0000313" key="15">
    <source>
        <dbReference type="EMBL" id="MBA8889774.1"/>
    </source>
</evidence>
<dbReference type="AlphaFoldDB" id="A0A839FCH5"/>
<evidence type="ECO:0000256" key="7">
    <source>
        <dbReference type="ARBA" id="ARBA00022692"/>
    </source>
</evidence>
<dbReference type="Gene3D" id="3.30.1150.10">
    <property type="match status" value="1"/>
</dbReference>
<dbReference type="InterPro" id="IPR006260">
    <property type="entry name" value="TonB/TolA_C"/>
</dbReference>
<comment type="subcellular location">
    <subcellularLocation>
        <location evidence="1">Cell inner membrane</location>
        <topology evidence="1">Single-pass membrane protein</topology>
        <orientation evidence="1">Periplasmic side</orientation>
    </subcellularLocation>
</comment>
<proteinExistence type="inferred from homology"/>
<feature type="compositionally biased region" description="Pro residues" evidence="12">
    <location>
        <begin position="253"/>
        <end position="266"/>
    </location>
</feature>
<dbReference type="GO" id="GO:0031992">
    <property type="term" value="F:energy transducer activity"/>
    <property type="evidence" value="ECO:0007669"/>
    <property type="project" value="TreeGrafter"/>
</dbReference>
<keyword evidence="6" id="KW-0997">Cell inner membrane</keyword>
<feature type="transmembrane region" description="Helical" evidence="13">
    <location>
        <begin position="28"/>
        <end position="51"/>
    </location>
</feature>
<dbReference type="InterPro" id="IPR051045">
    <property type="entry name" value="TonB-dependent_transducer"/>
</dbReference>
<dbReference type="SUPFAM" id="SSF74653">
    <property type="entry name" value="TolA/TonB C-terminal domain"/>
    <property type="match status" value="1"/>
</dbReference>
<dbReference type="GO" id="GO:0015031">
    <property type="term" value="P:protein transport"/>
    <property type="evidence" value="ECO:0007669"/>
    <property type="project" value="UniProtKB-KW"/>
</dbReference>
<dbReference type="EMBL" id="JACGXL010000008">
    <property type="protein sequence ID" value="MBA8889774.1"/>
    <property type="molecule type" value="Genomic_DNA"/>
</dbReference>
<keyword evidence="9" id="KW-0653">Protein transport</keyword>
<keyword evidence="8" id="KW-0677">Repeat</keyword>
<keyword evidence="7 13" id="KW-0812">Transmembrane</keyword>
<dbReference type="Proteomes" id="UP000550401">
    <property type="component" value="Unassembled WGS sequence"/>
</dbReference>
<gene>
    <name evidence="15" type="ORF">FHW12_004021</name>
</gene>
<dbReference type="PANTHER" id="PTHR33446">
    <property type="entry name" value="PROTEIN TONB-RELATED"/>
    <property type="match status" value="1"/>
</dbReference>
<dbReference type="PROSITE" id="PS52015">
    <property type="entry name" value="TONB_CTD"/>
    <property type="match status" value="1"/>
</dbReference>
<evidence type="ECO:0000256" key="4">
    <source>
        <dbReference type="ARBA" id="ARBA00022448"/>
    </source>
</evidence>
<evidence type="ECO:0000256" key="9">
    <source>
        <dbReference type="ARBA" id="ARBA00022927"/>
    </source>
</evidence>
<reference evidence="15 16" key="1">
    <citation type="submission" date="2020-07" db="EMBL/GenBank/DDBJ databases">
        <title>Genomic Encyclopedia of Type Strains, Phase IV (KMG-V): Genome sequencing to study the core and pangenomes of soil and plant-associated prokaryotes.</title>
        <authorList>
            <person name="Whitman W."/>
        </authorList>
    </citation>
    <scope>NUCLEOTIDE SEQUENCE [LARGE SCALE GENOMIC DNA]</scope>
    <source>
        <strain evidence="15 16">RH2WT43</strain>
    </source>
</reference>
<evidence type="ECO:0000256" key="13">
    <source>
        <dbReference type="SAM" id="Phobius"/>
    </source>
</evidence>
<keyword evidence="11 13" id="KW-0472">Membrane</keyword>
<evidence type="ECO:0000256" key="1">
    <source>
        <dbReference type="ARBA" id="ARBA00004383"/>
    </source>
</evidence>
<dbReference type="Pfam" id="PF03544">
    <property type="entry name" value="TonB_C"/>
    <property type="match status" value="1"/>
</dbReference>
<evidence type="ECO:0000256" key="5">
    <source>
        <dbReference type="ARBA" id="ARBA00022475"/>
    </source>
</evidence>
<feature type="domain" description="TonB C-terminal" evidence="14">
    <location>
        <begin position="270"/>
        <end position="361"/>
    </location>
</feature>
<dbReference type="InterPro" id="IPR037682">
    <property type="entry name" value="TonB_C"/>
</dbReference>
<dbReference type="NCBIfam" id="TIGR01352">
    <property type="entry name" value="tonB_Cterm"/>
    <property type="match status" value="1"/>
</dbReference>
<dbReference type="GO" id="GO:0055085">
    <property type="term" value="P:transmembrane transport"/>
    <property type="evidence" value="ECO:0007669"/>
    <property type="project" value="InterPro"/>
</dbReference>
<dbReference type="GO" id="GO:0098797">
    <property type="term" value="C:plasma membrane protein complex"/>
    <property type="evidence" value="ECO:0007669"/>
    <property type="project" value="TreeGrafter"/>
</dbReference>